<dbReference type="EC" id="6.1.1.7" evidence="2"/>
<dbReference type="PANTHER" id="PTHR11777">
    <property type="entry name" value="ALANYL-TRNA SYNTHETASE"/>
    <property type="match status" value="1"/>
</dbReference>
<name>A0A8H7ZT96_9FUNG</name>
<dbReference type="GO" id="GO:0000049">
    <property type="term" value="F:tRNA binding"/>
    <property type="evidence" value="ECO:0007669"/>
    <property type="project" value="UniProtKB-KW"/>
</dbReference>
<protein>
    <recommendedName>
        <fullName evidence="2">alanine--tRNA ligase</fullName>
        <ecNumber evidence="2">6.1.1.7</ecNumber>
    </recommendedName>
</protein>
<dbReference type="PANTHER" id="PTHR11777:SF9">
    <property type="entry name" value="ALANINE--TRNA LIGASE, CYTOPLASMIC"/>
    <property type="match status" value="1"/>
</dbReference>
<dbReference type="InterPro" id="IPR018164">
    <property type="entry name" value="Ala-tRNA-synth_IIc_N"/>
</dbReference>
<dbReference type="SUPFAM" id="SSF101353">
    <property type="entry name" value="Putative anticodon-binding domain of alanyl-tRNA synthetase (AlaRS)"/>
    <property type="match status" value="1"/>
</dbReference>
<keyword evidence="3" id="KW-0820">tRNA-binding</keyword>
<dbReference type="GO" id="GO:0004813">
    <property type="term" value="F:alanine-tRNA ligase activity"/>
    <property type="evidence" value="ECO:0007669"/>
    <property type="project" value="UniProtKB-EC"/>
</dbReference>
<evidence type="ECO:0000313" key="11">
    <source>
        <dbReference type="EMBL" id="KAG5458905.1"/>
    </source>
</evidence>
<dbReference type="Proteomes" id="UP000673691">
    <property type="component" value="Unassembled WGS sequence"/>
</dbReference>
<evidence type="ECO:0000256" key="5">
    <source>
        <dbReference type="ARBA" id="ARBA00022741"/>
    </source>
</evidence>
<dbReference type="InterPro" id="IPR050058">
    <property type="entry name" value="Ala-tRNA_ligase"/>
</dbReference>
<dbReference type="PROSITE" id="PS50860">
    <property type="entry name" value="AA_TRNA_LIGASE_II_ALA"/>
    <property type="match status" value="1"/>
</dbReference>
<evidence type="ECO:0000256" key="3">
    <source>
        <dbReference type="ARBA" id="ARBA00022555"/>
    </source>
</evidence>
<evidence type="ECO:0000256" key="2">
    <source>
        <dbReference type="ARBA" id="ARBA00013168"/>
    </source>
</evidence>
<organism evidence="11 12">
    <name type="scientific">Olpidium bornovanus</name>
    <dbReference type="NCBI Taxonomy" id="278681"/>
    <lineage>
        <taxon>Eukaryota</taxon>
        <taxon>Fungi</taxon>
        <taxon>Fungi incertae sedis</taxon>
        <taxon>Olpidiomycota</taxon>
        <taxon>Olpidiomycotina</taxon>
        <taxon>Olpidiomycetes</taxon>
        <taxon>Olpidiales</taxon>
        <taxon>Olpidiaceae</taxon>
        <taxon>Olpidium</taxon>
    </lineage>
</organism>
<feature type="domain" description="Alanyl-transfer RNA synthetases family profile" evidence="10">
    <location>
        <begin position="36"/>
        <end position="381"/>
    </location>
</feature>
<dbReference type="InterPro" id="IPR045864">
    <property type="entry name" value="aa-tRNA-synth_II/BPL/LPL"/>
</dbReference>
<dbReference type="OrthoDB" id="2423964at2759"/>
<dbReference type="GO" id="GO:0006419">
    <property type="term" value="P:alanyl-tRNA aminoacylation"/>
    <property type="evidence" value="ECO:0007669"/>
    <property type="project" value="InterPro"/>
</dbReference>
<proteinExistence type="inferred from homology"/>
<keyword evidence="8" id="KW-0648">Protein biosynthesis</keyword>
<comment type="caution">
    <text evidence="11">The sequence shown here is derived from an EMBL/GenBank/DDBJ whole genome shotgun (WGS) entry which is preliminary data.</text>
</comment>
<reference evidence="11 12" key="1">
    <citation type="journal article" name="Sci. Rep.">
        <title>Genome-scale phylogenetic analyses confirm Olpidium as the closest living zoosporic fungus to the non-flagellated, terrestrial fungi.</title>
        <authorList>
            <person name="Chang Y."/>
            <person name="Rochon D."/>
            <person name="Sekimoto S."/>
            <person name="Wang Y."/>
            <person name="Chovatia M."/>
            <person name="Sandor L."/>
            <person name="Salamov A."/>
            <person name="Grigoriev I.V."/>
            <person name="Stajich J.E."/>
            <person name="Spatafora J.W."/>
        </authorList>
    </citation>
    <scope>NUCLEOTIDE SEQUENCE [LARGE SCALE GENOMIC DNA]</scope>
    <source>
        <strain evidence="11">S191</strain>
    </source>
</reference>
<dbReference type="InterPro" id="IPR018165">
    <property type="entry name" value="Ala-tRNA-synth_IIc_core"/>
</dbReference>
<dbReference type="PRINTS" id="PR00980">
    <property type="entry name" value="TRNASYNTHALA"/>
</dbReference>
<accession>A0A8H7ZT96</accession>
<dbReference type="GO" id="GO:0005737">
    <property type="term" value="C:cytoplasm"/>
    <property type="evidence" value="ECO:0007669"/>
    <property type="project" value="InterPro"/>
</dbReference>
<dbReference type="GO" id="GO:0002161">
    <property type="term" value="F:aminoacyl-tRNA deacylase activity"/>
    <property type="evidence" value="ECO:0007669"/>
    <property type="project" value="TreeGrafter"/>
</dbReference>
<dbReference type="AlphaFoldDB" id="A0A8H7ZT96"/>
<keyword evidence="6" id="KW-0067">ATP-binding</keyword>
<keyword evidence="4" id="KW-0436">Ligase</keyword>
<dbReference type="GO" id="GO:0005524">
    <property type="term" value="F:ATP binding"/>
    <property type="evidence" value="ECO:0007669"/>
    <property type="project" value="UniProtKB-KW"/>
</dbReference>
<evidence type="ECO:0000256" key="1">
    <source>
        <dbReference type="ARBA" id="ARBA00008226"/>
    </source>
</evidence>
<evidence type="ECO:0000313" key="12">
    <source>
        <dbReference type="Proteomes" id="UP000673691"/>
    </source>
</evidence>
<evidence type="ECO:0000256" key="4">
    <source>
        <dbReference type="ARBA" id="ARBA00022598"/>
    </source>
</evidence>
<dbReference type="Pfam" id="PF01411">
    <property type="entry name" value="tRNA-synt_2c"/>
    <property type="match status" value="1"/>
</dbReference>
<dbReference type="InterPro" id="IPR018162">
    <property type="entry name" value="Ala-tRNA-ligase_IIc_anticod-bd"/>
</dbReference>
<dbReference type="EMBL" id="JAEFCI010007734">
    <property type="protein sequence ID" value="KAG5458905.1"/>
    <property type="molecule type" value="Genomic_DNA"/>
</dbReference>
<sequence>MAFARARGSQSRCTPARAWPAVPGRPRLATARPRLMSSAEIRSRFTDFFVAANYTKVESSALVPCKNDNSLLFTNAGELDYRRRKCTPRSAACRLKSGGARAVSLRQSFKEYFLNPDASPFQKAVSVQKCLRAGGKHNDLDNVGYTPRHHTFFEMLGNFQFAGGACKKDTIATSWKFLTNELNLPMDRLRVSIWRNHVGVPESRIVRRGETDNFWSMGNDGPCGPCTEVFWDTGLAVPDDERWLEIWNLVFVQFNRVGDQLRPLPALCVDTGMGLERLASVLQVSSVYFCNSDFRAREINKQSNFDIDTFSRLKADTLLLVDKFMLNVGTMVCFPAVFICRTLPTPNQPDRDNELFRPSLHIVADHFRAVCFLIAEGVVPR</sequence>
<keyword evidence="7" id="KW-0694">RNA-binding</keyword>
<evidence type="ECO:0000256" key="9">
    <source>
        <dbReference type="ARBA" id="ARBA00023146"/>
    </source>
</evidence>
<keyword evidence="9" id="KW-0030">Aminoacyl-tRNA synthetase</keyword>
<comment type="similarity">
    <text evidence="1">Belongs to the class-II aminoacyl-tRNA synthetase family.</text>
</comment>
<evidence type="ECO:0000259" key="10">
    <source>
        <dbReference type="PROSITE" id="PS50860"/>
    </source>
</evidence>
<evidence type="ECO:0000256" key="8">
    <source>
        <dbReference type="ARBA" id="ARBA00022917"/>
    </source>
</evidence>
<dbReference type="InterPro" id="IPR002318">
    <property type="entry name" value="Ala-tRNA-lgiase_IIc"/>
</dbReference>
<keyword evidence="12" id="KW-1185">Reference proteome</keyword>
<evidence type="ECO:0000256" key="7">
    <source>
        <dbReference type="ARBA" id="ARBA00022884"/>
    </source>
</evidence>
<keyword evidence="5" id="KW-0547">Nucleotide-binding</keyword>
<dbReference type="SUPFAM" id="SSF55681">
    <property type="entry name" value="Class II aaRS and biotin synthetases"/>
    <property type="match status" value="2"/>
</dbReference>
<evidence type="ECO:0000256" key="6">
    <source>
        <dbReference type="ARBA" id="ARBA00022840"/>
    </source>
</evidence>
<dbReference type="CDD" id="cd00673">
    <property type="entry name" value="AlaRS_core"/>
    <property type="match status" value="1"/>
</dbReference>
<gene>
    <name evidence="11" type="ORF">BJ554DRAFT_785</name>
</gene>
<dbReference type="Gene3D" id="3.30.930.10">
    <property type="entry name" value="Bira Bifunctional Protein, Domain 2"/>
    <property type="match status" value="1"/>
</dbReference>